<comment type="caution">
    <text evidence="3">The sequence shown here is derived from an EMBL/GenBank/DDBJ whole genome shotgun (WGS) entry which is preliminary data.</text>
</comment>
<evidence type="ECO:0000256" key="1">
    <source>
        <dbReference type="SAM" id="Phobius"/>
    </source>
</evidence>
<keyword evidence="1" id="KW-1133">Transmembrane helix</keyword>
<feature type="domain" description="Oligopeptide transport permease C-like N-terminal" evidence="2">
    <location>
        <begin position="13"/>
        <end position="58"/>
    </location>
</feature>
<evidence type="ECO:0000313" key="3">
    <source>
        <dbReference type="EMBL" id="MCR6679888.1"/>
    </source>
</evidence>
<dbReference type="Proteomes" id="UP001206878">
    <property type="component" value="Unassembled WGS sequence"/>
</dbReference>
<proteinExistence type="predicted"/>
<feature type="transmembrane region" description="Helical" evidence="1">
    <location>
        <begin position="20"/>
        <end position="47"/>
    </location>
</feature>
<reference evidence="3" key="1">
    <citation type="submission" date="2022-07" db="EMBL/GenBank/DDBJ databases">
        <title>Diversity of ethanolamine utilization by human commensal Escherichia coli.</title>
        <authorList>
            <person name="Jubelin G."/>
        </authorList>
    </citation>
    <scope>NUCLEOTIDE SEQUENCE</scope>
    <source>
        <strain evidence="3">S1</strain>
    </source>
</reference>
<accession>A0AAW5N3A1</accession>
<feature type="non-terminal residue" evidence="3">
    <location>
        <position position="1"/>
    </location>
</feature>
<evidence type="ECO:0000259" key="2">
    <source>
        <dbReference type="Pfam" id="PF12911"/>
    </source>
</evidence>
<organism evidence="3 4">
    <name type="scientific">Escherichia marmotae</name>
    <dbReference type="NCBI Taxonomy" id="1499973"/>
    <lineage>
        <taxon>Bacteria</taxon>
        <taxon>Pseudomonadati</taxon>
        <taxon>Pseudomonadota</taxon>
        <taxon>Gammaproteobacteria</taxon>
        <taxon>Enterobacterales</taxon>
        <taxon>Enterobacteriaceae</taxon>
        <taxon>Escherichia</taxon>
    </lineage>
</organism>
<name>A0AAW5N3A1_9ESCH</name>
<feature type="non-terminal residue" evidence="3">
    <location>
        <position position="77"/>
    </location>
</feature>
<gene>
    <name evidence="3" type="ORF">NVV43_31475</name>
</gene>
<dbReference type="AlphaFoldDB" id="A0AAW5N3A1"/>
<dbReference type="InterPro" id="IPR025966">
    <property type="entry name" value="OppC_N"/>
</dbReference>
<protein>
    <submittedName>
        <fullName evidence="3">Peptide ABC transporter permease</fullName>
    </submittedName>
</protein>
<keyword evidence="1" id="KW-0812">Transmembrane</keyword>
<dbReference type="EMBL" id="JANPXH010001937">
    <property type="protein sequence ID" value="MCR6679888.1"/>
    <property type="molecule type" value="Genomic_DNA"/>
</dbReference>
<keyword evidence="1" id="KW-0472">Membrane</keyword>
<sequence>DCVYSEKRPAGTLRTAWRKFFGDAAAIVGLYGCAGVAVLCIFGGWFAPYDMDQLFLGYHLLRASWSRYGDVSFFVGT</sequence>
<dbReference type="GO" id="GO:0005886">
    <property type="term" value="C:plasma membrane"/>
    <property type="evidence" value="ECO:0007669"/>
    <property type="project" value="UniProtKB-SubCell"/>
</dbReference>
<dbReference type="Pfam" id="PF12911">
    <property type="entry name" value="OppC_N"/>
    <property type="match status" value="1"/>
</dbReference>
<evidence type="ECO:0000313" key="4">
    <source>
        <dbReference type="Proteomes" id="UP001206878"/>
    </source>
</evidence>